<accession>A0AAJ1EJE2</accession>
<dbReference type="AlphaFoldDB" id="A0AAJ1EJE2"/>
<dbReference type="Gene3D" id="3.40.50.1010">
    <property type="entry name" value="5'-nuclease"/>
    <property type="match status" value="1"/>
</dbReference>
<protein>
    <submittedName>
        <fullName evidence="1">VapC toxin family PIN domain ribonuclease</fullName>
    </submittedName>
</protein>
<organism evidence="1 2">
    <name type="scientific">Candidatus Methylomirabilis tolerans</name>
    <dbReference type="NCBI Taxonomy" id="3123416"/>
    <lineage>
        <taxon>Bacteria</taxon>
        <taxon>Candidatus Methylomirabilota</taxon>
        <taxon>Candidatus Methylomirabilia</taxon>
        <taxon>Candidatus Methylomirabilales</taxon>
        <taxon>Candidatus Methylomirabilaceae</taxon>
        <taxon>Candidatus Methylomirabilis</taxon>
    </lineage>
</organism>
<gene>
    <name evidence="1" type="ORF">K8G79_06880</name>
</gene>
<comment type="caution">
    <text evidence="1">The sequence shown here is derived from an EMBL/GenBank/DDBJ whole genome shotgun (WGS) entry which is preliminary data.</text>
</comment>
<evidence type="ECO:0000313" key="1">
    <source>
        <dbReference type="EMBL" id="MBZ0159840.1"/>
    </source>
</evidence>
<sequence>MSKAVLDVFAPLTLLNQEDGAERVVPLLAETAISTVNLAEVTARLALAGMPEAAIRETPEPVPFDDEQAVQVGLFAPETKVSGLSLGDRACVSSSPSFWMRPPSRQITRRWALSVGRPSI</sequence>
<evidence type="ECO:0000313" key="2">
    <source>
        <dbReference type="Proteomes" id="UP001197609"/>
    </source>
</evidence>
<reference evidence="1 2" key="1">
    <citation type="journal article" date="2021" name="bioRxiv">
        <title>Unraveling nitrogen, sulfur and carbon metabolic pathways and microbial community transcriptional responses to substrate deprivation and toxicity stresses in a bioreactor mimicking anoxic brackish coastal sediment conditions.</title>
        <authorList>
            <person name="Martins P.D."/>
            <person name="Echeveste M.J."/>
            <person name="Arshad A."/>
            <person name="Kurth J."/>
            <person name="Ouboter H."/>
            <person name="Jetten M.S.M."/>
            <person name="Welte C.U."/>
        </authorList>
    </citation>
    <scope>NUCLEOTIDE SEQUENCE [LARGE SCALE GENOMIC DNA]</scope>
    <source>
        <strain evidence="1">MAG_38</strain>
    </source>
</reference>
<name>A0AAJ1EJE2_9BACT</name>
<dbReference type="EMBL" id="JAIOIU010000082">
    <property type="protein sequence ID" value="MBZ0159840.1"/>
    <property type="molecule type" value="Genomic_DNA"/>
</dbReference>
<proteinExistence type="predicted"/>
<dbReference type="Proteomes" id="UP001197609">
    <property type="component" value="Unassembled WGS sequence"/>
</dbReference>